<evidence type="ECO:0000313" key="2">
    <source>
        <dbReference type="Proteomes" id="UP001235939"/>
    </source>
</evidence>
<sequence length="69" mass="7769">MRRPTASQWCAPTAAMAFTVKAECFKGSWNHHKLLHKPADEVEDTTNWDHYSVSGNYKDIASSHSSDCN</sequence>
<organism evidence="1 2">
    <name type="scientific">Cordylochernes scorpioides</name>
    <dbReference type="NCBI Taxonomy" id="51811"/>
    <lineage>
        <taxon>Eukaryota</taxon>
        <taxon>Metazoa</taxon>
        <taxon>Ecdysozoa</taxon>
        <taxon>Arthropoda</taxon>
        <taxon>Chelicerata</taxon>
        <taxon>Arachnida</taxon>
        <taxon>Pseudoscorpiones</taxon>
        <taxon>Cheliferoidea</taxon>
        <taxon>Chernetidae</taxon>
        <taxon>Cordylochernes</taxon>
    </lineage>
</organism>
<dbReference type="EMBL" id="CP092863">
    <property type="protein sequence ID" value="UYV61501.1"/>
    <property type="molecule type" value="Genomic_DNA"/>
</dbReference>
<name>A0ABY6JZP5_9ARAC</name>
<accession>A0ABY6JZP5</accession>
<evidence type="ECO:0000313" key="1">
    <source>
        <dbReference type="EMBL" id="UYV61501.1"/>
    </source>
</evidence>
<reference evidence="1 2" key="1">
    <citation type="submission" date="2022-01" db="EMBL/GenBank/DDBJ databases">
        <title>A chromosomal length assembly of Cordylochernes scorpioides.</title>
        <authorList>
            <person name="Zeh D."/>
            <person name="Zeh J."/>
        </authorList>
    </citation>
    <scope>NUCLEOTIDE SEQUENCE [LARGE SCALE GENOMIC DNA]</scope>
    <source>
        <strain evidence="1">IN4F17</strain>
        <tissue evidence="1">Whole Body</tissue>
    </source>
</reference>
<gene>
    <name evidence="1" type="ORF">LAZ67_1005076</name>
</gene>
<protein>
    <submittedName>
        <fullName evidence="1">Uncharacterized protein</fullName>
    </submittedName>
</protein>
<dbReference type="Proteomes" id="UP001235939">
    <property type="component" value="Chromosome 01"/>
</dbReference>
<keyword evidence="2" id="KW-1185">Reference proteome</keyword>
<proteinExistence type="predicted"/>